<proteinExistence type="predicted"/>
<sequence length="20" mass="2218">MACPYYKTTLGNVIMQSLAL</sequence>
<protein>
    <submittedName>
        <fullName evidence="1">Uncharacterized protein</fullName>
    </submittedName>
</protein>
<evidence type="ECO:0000313" key="1">
    <source>
        <dbReference type="EMBL" id="JAH69949.1"/>
    </source>
</evidence>
<name>A0A0E9UVP0_ANGAN</name>
<organism evidence="1">
    <name type="scientific">Anguilla anguilla</name>
    <name type="common">European freshwater eel</name>
    <name type="synonym">Muraena anguilla</name>
    <dbReference type="NCBI Taxonomy" id="7936"/>
    <lineage>
        <taxon>Eukaryota</taxon>
        <taxon>Metazoa</taxon>
        <taxon>Chordata</taxon>
        <taxon>Craniata</taxon>
        <taxon>Vertebrata</taxon>
        <taxon>Euteleostomi</taxon>
        <taxon>Actinopterygii</taxon>
        <taxon>Neopterygii</taxon>
        <taxon>Teleostei</taxon>
        <taxon>Anguilliformes</taxon>
        <taxon>Anguillidae</taxon>
        <taxon>Anguilla</taxon>
    </lineage>
</organism>
<reference evidence="1" key="1">
    <citation type="submission" date="2014-11" db="EMBL/GenBank/DDBJ databases">
        <authorList>
            <person name="Amaro Gonzalez C."/>
        </authorList>
    </citation>
    <scope>NUCLEOTIDE SEQUENCE</scope>
</reference>
<dbReference type="AlphaFoldDB" id="A0A0E9UVP0"/>
<reference evidence="1" key="2">
    <citation type="journal article" date="2015" name="Fish Shellfish Immunol.">
        <title>Early steps in the European eel (Anguilla anguilla)-Vibrio vulnificus interaction in the gills: Role of the RtxA13 toxin.</title>
        <authorList>
            <person name="Callol A."/>
            <person name="Pajuelo D."/>
            <person name="Ebbesson L."/>
            <person name="Teles M."/>
            <person name="MacKenzie S."/>
            <person name="Amaro C."/>
        </authorList>
    </citation>
    <scope>NUCLEOTIDE SEQUENCE</scope>
</reference>
<accession>A0A0E9UVP0</accession>
<dbReference type="EMBL" id="GBXM01038628">
    <property type="protein sequence ID" value="JAH69949.1"/>
    <property type="molecule type" value="Transcribed_RNA"/>
</dbReference>